<keyword evidence="4" id="KW-1185">Reference proteome</keyword>
<dbReference type="PANTHER" id="PTHR11062:SF281">
    <property type="entry name" value="EXOSTOSIN-LIKE 2"/>
    <property type="match status" value="1"/>
</dbReference>
<dbReference type="EMBL" id="CAJNNV010027740">
    <property type="protein sequence ID" value="CAE8621435.1"/>
    <property type="molecule type" value="Genomic_DNA"/>
</dbReference>
<reference evidence="3" key="1">
    <citation type="submission" date="2021-02" db="EMBL/GenBank/DDBJ databases">
        <authorList>
            <person name="Dougan E. K."/>
            <person name="Rhodes N."/>
            <person name="Thang M."/>
            <person name="Chan C."/>
        </authorList>
    </citation>
    <scope>NUCLEOTIDE SEQUENCE</scope>
</reference>
<feature type="non-terminal residue" evidence="3">
    <location>
        <position position="1108"/>
    </location>
</feature>
<name>A0A813G3I4_POLGL</name>
<protein>
    <recommendedName>
        <fullName evidence="2">Exostosin GT47 domain-containing protein</fullName>
    </recommendedName>
</protein>
<dbReference type="AlphaFoldDB" id="A0A813G3I4"/>
<sequence>MHSNMLRMLRARGSLFLLLLSLLLLFLFLFCFLSLFLLIIVAGGPSLEPLPCHAGSGMRRNETVKTVKVRLSKPADPGRPATAPRSKLFVPSSIPCLVHSLQAMLTISISESLAIGPGASWSEWEDNDSHVPSWADGSGASHVEPQNCSPWDLPGLHKLNDFAIWQRQADEPIWPGMPLPVDSRPKAGSEVAALPKIAWQAPQKLSVEGVGSMVPLSSWASPLRVPLPEPFLAEDSAMLDLPQASPWPEVTTLARAASWPQGKDDWSLQAATLVEPPPRLEGLVAAAAAALPQKPAAPAPGAVKQALPLPVGMSMCSVDVGGTARTRIEWRIDDLVGKLQASMGRPLVSPPFSALGLPNLRLMVLPDGRDTLKNARSGERKGLYTTMIKKGPLFGALKLKADCLDCAAVMSVNLSVGGVRAGPLIYDFSDQAIHGVDDFGVDWLKQTDQGGSLTVGMEILEVHTQISSCEVANSEEEGHSKSKFPSYHCGAMLALSISELLTMGPEASWSEWQDNGSHLPSWADGSGASHVEPLNCSPWDLPGLHKLNDFAIWQRQSDEPIWPGMPLPVDSRPKADLEVVALTKISWQAPQKLSVEGIGSMVPLSSWASPLRVPLPEPFLAEDSAMLDLPQASPSPELTTLARAASWPQGGVDACEGVDFRSWTTLVEPPPGLEGLVAAAALPQKPAAPAPGAEKPALPLPVGMSMSSVDMGGTARTRIEWRIDDLVGKLQASMGRPLVSPPFSALGLPNLRLMVFPDGRDTLKNARSGERKGLYASMIKKGPLFGALKLKADCLDCAAVMSVNLSVGGVRAGPLMYNFSEQAIHGVDDFGVDWLKQTDQGGSLTVGMEILEVHTQISSCEVANSEEERIGHPEFTFHPGKAYGWLQYVIVPFPITLDCNLVSQLTSPGRKRPLAVAFVGSENSRVRHLFKIAAEDPRWRFHNDTRIHVRVLPDEGLGEAARRAAFGGDEKGGSSMSIGEIYGSAEFCLVLPGHLYDLGRRAYDAMARGCIPVIVALNPMFVSVPFAWQLPWKDFAVFGSVKSVQDVASVIDMLLDAVSTDVGQAAIAKRRSELLRNLPHMFLPPHRHCPPGTPSAAVSILRELAMRQ</sequence>
<evidence type="ECO:0000256" key="1">
    <source>
        <dbReference type="ARBA" id="ARBA00010271"/>
    </source>
</evidence>
<comment type="similarity">
    <text evidence="1">Belongs to the glycosyltransferase 47 family.</text>
</comment>
<dbReference type="PANTHER" id="PTHR11062">
    <property type="entry name" value="EXOSTOSIN HEPARAN SULFATE GLYCOSYLTRANSFERASE -RELATED"/>
    <property type="match status" value="1"/>
</dbReference>
<organism evidence="3 4">
    <name type="scientific">Polarella glacialis</name>
    <name type="common">Dinoflagellate</name>
    <dbReference type="NCBI Taxonomy" id="89957"/>
    <lineage>
        <taxon>Eukaryota</taxon>
        <taxon>Sar</taxon>
        <taxon>Alveolata</taxon>
        <taxon>Dinophyceae</taxon>
        <taxon>Suessiales</taxon>
        <taxon>Suessiaceae</taxon>
        <taxon>Polarella</taxon>
    </lineage>
</organism>
<gene>
    <name evidence="3" type="ORF">PGLA1383_LOCUS38953</name>
</gene>
<accession>A0A813G3I4</accession>
<feature type="domain" description="Exostosin GT47" evidence="2">
    <location>
        <begin position="885"/>
        <end position="1052"/>
    </location>
</feature>
<proteinExistence type="inferred from homology"/>
<dbReference type="GO" id="GO:0016757">
    <property type="term" value="F:glycosyltransferase activity"/>
    <property type="evidence" value="ECO:0007669"/>
    <property type="project" value="InterPro"/>
</dbReference>
<dbReference type="Pfam" id="PF03016">
    <property type="entry name" value="Exostosin_GT47"/>
    <property type="match status" value="1"/>
</dbReference>
<comment type="caution">
    <text evidence="3">The sequence shown here is derived from an EMBL/GenBank/DDBJ whole genome shotgun (WGS) entry which is preliminary data.</text>
</comment>
<dbReference type="InterPro" id="IPR040911">
    <property type="entry name" value="Exostosin_GT47"/>
</dbReference>
<evidence type="ECO:0000313" key="4">
    <source>
        <dbReference type="Proteomes" id="UP000654075"/>
    </source>
</evidence>
<evidence type="ECO:0000259" key="2">
    <source>
        <dbReference type="Pfam" id="PF03016"/>
    </source>
</evidence>
<evidence type="ECO:0000313" key="3">
    <source>
        <dbReference type="EMBL" id="CAE8621435.1"/>
    </source>
</evidence>
<dbReference type="Proteomes" id="UP000654075">
    <property type="component" value="Unassembled WGS sequence"/>
</dbReference>
<dbReference type="InterPro" id="IPR004263">
    <property type="entry name" value="Exostosin"/>
</dbReference>